<protein>
    <submittedName>
        <fullName evidence="2">PQQ-binding-like beta-propeller repeat protein</fullName>
    </submittedName>
</protein>
<accession>A0A6I6JPG5</accession>
<dbReference type="SUPFAM" id="SSF50998">
    <property type="entry name" value="Quinoprotein alcohol dehydrogenase-like"/>
    <property type="match status" value="1"/>
</dbReference>
<dbReference type="Pfam" id="PF13360">
    <property type="entry name" value="PQQ_2"/>
    <property type="match status" value="1"/>
</dbReference>
<name>A0A6I6JPG5_9BACT</name>
<dbReference type="PANTHER" id="PTHR34512">
    <property type="entry name" value="CELL SURFACE PROTEIN"/>
    <property type="match status" value="1"/>
</dbReference>
<reference evidence="2 3" key="1">
    <citation type="submission" date="2019-11" db="EMBL/GenBank/DDBJ databases">
        <authorList>
            <person name="Zheng R.K."/>
            <person name="Sun C.M."/>
        </authorList>
    </citation>
    <scope>NUCLEOTIDE SEQUENCE [LARGE SCALE GENOMIC DNA]</scope>
    <source>
        <strain evidence="2 3">WC007</strain>
    </source>
</reference>
<dbReference type="Gene3D" id="2.130.10.10">
    <property type="entry name" value="YVTN repeat-like/Quinoprotein amine dehydrogenase"/>
    <property type="match status" value="3"/>
</dbReference>
<proteinExistence type="predicted"/>
<organism evidence="2 3">
    <name type="scientific">Maribellus comscasis</name>
    <dbReference type="NCBI Taxonomy" id="2681766"/>
    <lineage>
        <taxon>Bacteria</taxon>
        <taxon>Pseudomonadati</taxon>
        <taxon>Bacteroidota</taxon>
        <taxon>Bacteroidia</taxon>
        <taxon>Marinilabiliales</taxon>
        <taxon>Prolixibacteraceae</taxon>
        <taxon>Maribellus</taxon>
    </lineage>
</organism>
<evidence type="ECO:0000313" key="2">
    <source>
        <dbReference type="EMBL" id="QGY43039.1"/>
    </source>
</evidence>
<evidence type="ECO:0000259" key="1">
    <source>
        <dbReference type="Pfam" id="PF13360"/>
    </source>
</evidence>
<dbReference type="InterPro" id="IPR015943">
    <property type="entry name" value="WD40/YVTN_repeat-like_dom_sf"/>
</dbReference>
<dbReference type="InterPro" id="IPR002372">
    <property type="entry name" value="PQQ_rpt_dom"/>
</dbReference>
<dbReference type="Proteomes" id="UP000428260">
    <property type="component" value="Chromosome"/>
</dbReference>
<sequence>MSNGSDFDEGGLIFLCPLWSKKIKMKKLLLITVSICLAFQTFAQSGNSWPIFRGNQHLTGVSETTIPDSPKLLWTFQTGDNIKSAPVVEDGKVVVGSTDGFVYCLGMNGKLLWKFETNNTIEAPALIHEGVVYIGNLDGMLYALDLKSGNKLWEYECENQIIGSPNWWSDGKTTFVFVGSYDFYLHCVDGKTGDVKWKYESDNYINGAAASANGKAMFGGCDGFLHVVDVATGKLDEKIDVATYVAGSVAVENDKAYIGDYDGRFFQVDLKTKKTTWVWEDDKTHLQFIASPALIGDKVLTANYNKFLYCFDKNSGEKMWEYNTGRQVEASPVVVKDKVIIGNMRGDLAIVNLSDGKLVWSYEIGSQIISNPAVASGRIFVGAYDGNVYCFGE</sequence>
<dbReference type="KEGG" id="mcos:GM418_05005"/>
<dbReference type="InterPro" id="IPR011047">
    <property type="entry name" value="Quinoprotein_ADH-like_sf"/>
</dbReference>
<keyword evidence="3" id="KW-1185">Reference proteome</keyword>
<dbReference type="AlphaFoldDB" id="A0A6I6JPG5"/>
<dbReference type="InterPro" id="IPR018391">
    <property type="entry name" value="PQQ_b-propeller_rpt"/>
</dbReference>
<dbReference type="SMART" id="SM00564">
    <property type="entry name" value="PQQ"/>
    <property type="match status" value="7"/>
</dbReference>
<dbReference type="PANTHER" id="PTHR34512:SF30">
    <property type="entry name" value="OUTER MEMBRANE PROTEIN ASSEMBLY FACTOR BAMB"/>
    <property type="match status" value="1"/>
</dbReference>
<evidence type="ECO:0000313" key="3">
    <source>
        <dbReference type="Proteomes" id="UP000428260"/>
    </source>
</evidence>
<dbReference type="EMBL" id="CP046401">
    <property type="protein sequence ID" value="QGY43039.1"/>
    <property type="molecule type" value="Genomic_DNA"/>
</dbReference>
<gene>
    <name evidence="2" type="ORF">GM418_05005</name>
</gene>
<feature type="domain" description="Pyrrolo-quinoline quinone repeat" evidence="1">
    <location>
        <begin position="71"/>
        <end position="277"/>
    </location>
</feature>